<evidence type="ECO:0000313" key="2">
    <source>
        <dbReference type="Proteomes" id="UP001432027"/>
    </source>
</evidence>
<gene>
    <name evidence="1" type="ORF">PENTCL1PPCAC_10683</name>
</gene>
<protein>
    <submittedName>
        <fullName evidence="1">Uncharacterized protein</fullName>
    </submittedName>
</protein>
<dbReference type="AlphaFoldDB" id="A0AAV5T2T6"/>
<evidence type="ECO:0000313" key="1">
    <source>
        <dbReference type="EMBL" id="GMS88508.1"/>
    </source>
</evidence>
<reference evidence="1" key="1">
    <citation type="submission" date="2023-10" db="EMBL/GenBank/DDBJ databases">
        <title>Genome assembly of Pristionchus species.</title>
        <authorList>
            <person name="Yoshida K."/>
            <person name="Sommer R.J."/>
        </authorList>
    </citation>
    <scope>NUCLEOTIDE SEQUENCE</scope>
    <source>
        <strain evidence="1">RS0144</strain>
    </source>
</reference>
<feature type="non-terminal residue" evidence="1">
    <location>
        <position position="1"/>
    </location>
</feature>
<name>A0AAV5T2T6_9BILA</name>
<dbReference type="Proteomes" id="UP001432027">
    <property type="component" value="Unassembled WGS sequence"/>
</dbReference>
<accession>A0AAV5T2T6</accession>
<sequence length="348" mass="40242">SIIGPLPPGIEFISSCPSTMGQHPSHLIQHTKSLIDRRKFSTLSEDAISLLGNEDGHSELKIVKTVRRSQQRARKFLRGIWWRRKSNKRRNGLDSESLRAMRGELMVRMESMIDAEREEEDEFSSLLFQLMAVGKGSFTLKEISLFVLYAHRRLRETEERLERERGEGPNEVLGDSILDECNQFYYVLSRMEKGSEADNCYFPCNDLFVDYIFGARLSLTVKVHLVRSYLLIRMAILQLRAVVMRGSKKREIDEYKEHVKDCLESYSLNALDLPSFHPLRSLPLFILLEGAKEKAIESFLVKRAKELKFTRVSLKGVSQLEGKDAVIRDALEDAWFAYKYPFIKKGLR</sequence>
<proteinExistence type="predicted"/>
<keyword evidence="2" id="KW-1185">Reference proteome</keyword>
<comment type="caution">
    <text evidence="1">The sequence shown here is derived from an EMBL/GenBank/DDBJ whole genome shotgun (WGS) entry which is preliminary data.</text>
</comment>
<organism evidence="1 2">
    <name type="scientific">Pristionchus entomophagus</name>
    <dbReference type="NCBI Taxonomy" id="358040"/>
    <lineage>
        <taxon>Eukaryota</taxon>
        <taxon>Metazoa</taxon>
        <taxon>Ecdysozoa</taxon>
        <taxon>Nematoda</taxon>
        <taxon>Chromadorea</taxon>
        <taxon>Rhabditida</taxon>
        <taxon>Rhabditina</taxon>
        <taxon>Diplogasteromorpha</taxon>
        <taxon>Diplogasteroidea</taxon>
        <taxon>Neodiplogasteridae</taxon>
        <taxon>Pristionchus</taxon>
    </lineage>
</organism>
<dbReference type="EMBL" id="BTSX01000003">
    <property type="protein sequence ID" value="GMS88508.1"/>
    <property type="molecule type" value="Genomic_DNA"/>
</dbReference>